<accession>A0A1D2VD45</accession>
<evidence type="ECO:0000313" key="9">
    <source>
        <dbReference type="EMBL" id="ODV59387.1"/>
    </source>
</evidence>
<evidence type="ECO:0000256" key="3">
    <source>
        <dbReference type="ARBA" id="ARBA00019610"/>
    </source>
</evidence>
<evidence type="ECO:0000256" key="7">
    <source>
        <dbReference type="ARBA" id="ARBA00032014"/>
    </source>
</evidence>
<dbReference type="STRING" id="1344418.A0A1D2VD45"/>
<dbReference type="GO" id="GO:0003712">
    <property type="term" value="F:transcription coregulator activity"/>
    <property type="evidence" value="ECO:0007669"/>
    <property type="project" value="InterPro"/>
</dbReference>
<proteinExistence type="inferred from homology"/>
<dbReference type="AlphaFoldDB" id="A0A1D2VD45"/>
<protein>
    <recommendedName>
        <fullName evidence="3 8">Mediator of RNA polymerase II transcription subunit 17</fullName>
    </recommendedName>
    <alternativeName>
        <fullName evidence="7 8">Mediator complex subunit 17</fullName>
    </alternativeName>
</protein>
<evidence type="ECO:0000256" key="6">
    <source>
        <dbReference type="ARBA" id="ARBA00023242"/>
    </source>
</evidence>
<organism evidence="9 10">
    <name type="scientific">Ascoidea rubescens DSM 1968</name>
    <dbReference type="NCBI Taxonomy" id="1344418"/>
    <lineage>
        <taxon>Eukaryota</taxon>
        <taxon>Fungi</taxon>
        <taxon>Dikarya</taxon>
        <taxon>Ascomycota</taxon>
        <taxon>Saccharomycotina</taxon>
        <taxon>Saccharomycetes</taxon>
        <taxon>Ascoideaceae</taxon>
        <taxon>Ascoidea</taxon>
    </lineage>
</organism>
<dbReference type="InParanoid" id="A0A1D2VD45"/>
<name>A0A1D2VD45_9ASCO</name>
<comment type="subcellular location">
    <subcellularLocation>
        <location evidence="1 8">Nucleus</location>
    </subcellularLocation>
</comment>
<evidence type="ECO:0000256" key="1">
    <source>
        <dbReference type="ARBA" id="ARBA00004123"/>
    </source>
</evidence>
<keyword evidence="6 8" id="KW-0539">Nucleus</keyword>
<sequence>MESDNNISDAKQLDSQSIWDLFETPKNDSMEVDIDQLEKDDGDRELESLFNDIDKINLHLDPSLITENFRDPSFSKPYELSINQLFKYIEDQKGDFLNITENSLKADIENDKIKNESLSQIYNESGRFNLYGKEYPSLNDNHQAEVNNGNKENNSGNNTTDQIISRQLKIREFYKSKGEIINNVNTALNESAYLLDFLSLLNSSTRDNAKNSISSHIKQSIPLKSLNCDFIENNTTSFINNIESFNVHNLKLLRSWKLESITKCSNIFQDSFKKLSNEIDQENLYWNNLLRISNLNNNENNNNYNEVLFKSTYPQFNLKTFSINYGFRDSGSNYNINKGFGFLNKINSKNQKIKFEPYTNDSSIKSYVKVTILTKLNSEFIVISESSIPDHLLYDYKKYSIKNDKNNKIDNVENKDIKLVKNQINEARLKLFDEELFYQLTKEIKDLIPYNGKILSNNKIIIDLSEDFIIEIDYISKNKEDFENELKISSENNENSKSKKIQNTNAIMNDTINGLALNSEKEPQNGIYNELNDKLKQLVGDNQNKIDSETKLYDKKQNLNSNILKIKKEIDQSEKFSIKSPNNTPSPTSTEEIKNFVQNNKKADYILSFLKLMLSYHHKLNLKYKKNKYPIILNSIHNFRKNIDKPLLLKPLIGNIKHERNLNELVGILVETFHQVGISNFKIYDYNKSQVINYEENFIQIINSLNFNNIRSKMLINNYQNGNDKYDNAFSNITRPARTEIITNFNTKLVIKLVLSSSSTFCDLIINLRVEGKSLNSKNKDTKELKIQSANHKILESEFSDFYEIKKCLEWVVDQYYA</sequence>
<dbReference type="Pfam" id="PF10156">
    <property type="entry name" value="Med17"/>
    <property type="match status" value="2"/>
</dbReference>
<dbReference type="FunCoup" id="A0A1D2VD45">
    <property type="interactions" value="167"/>
</dbReference>
<dbReference type="GO" id="GO:0016592">
    <property type="term" value="C:mediator complex"/>
    <property type="evidence" value="ECO:0007669"/>
    <property type="project" value="InterPro"/>
</dbReference>
<dbReference type="Gene3D" id="6.10.250.2620">
    <property type="match status" value="1"/>
</dbReference>
<dbReference type="OrthoDB" id="5319830at2759"/>
<keyword evidence="5 8" id="KW-0804">Transcription</keyword>
<keyword evidence="8" id="KW-0010">Activator</keyword>
<comment type="subunit">
    <text evidence="8">Component of the Mediator complex.</text>
</comment>
<dbReference type="Proteomes" id="UP000095038">
    <property type="component" value="Unassembled WGS sequence"/>
</dbReference>
<reference evidence="10" key="1">
    <citation type="submission" date="2016-05" db="EMBL/GenBank/DDBJ databases">
        <title>Comparative genomics of biotechnologically important yeasts.</title>
        <authorList>
            <consortium name="DOE Joint Genome Institute"/>
            <person name="Riley R."/>
            <person name="Haridas S."/>
            <person name="Wolfe K.H."/>
            <person name="Lopes M.R."/>
            <person name="Hittinger C.T."/>
            <person name="Goker M."/>
            <person name="Salamov A."/>
            <person name="Wisecaver J."/>
            <person name="Long T.M."/>
            <person name="Aerts A.L."/>
            <person name="Barry K."/>
            <person name="Choi C."/>
            <person name="Clum A."/>
            <person name="Coughlan A.Y."/>
            <person name="Deshpande S."/>
            <person name="Douglass A.P."/>
            <person name="Hanson S.J."/>
            <person name="Klenk H.-P."/>
            <person name="Labutti K."/>
            <person name="Lapidus A."/>
            <person name="Lindquist E."/>
            <person name="Lipzen A."/>
            <person name="Meier-Kolthoff J.P."/>
            <person name="Ohm R.A."/>
            <person name="Otillar R.P."/>
            <person name="Pangilinan J."/>
            <person name="Peng Y."/>
            <person name="Rokas A."/>
            <person name="Rosa C.A."/>
            <person name="Scheuner C."/>
            <person name="Sibirny A.A."/>
            <person name="Slot J.C."/>
            <person name="Stielow J.B."/>
            <person name="Sun H."/>
            <person name="Kurtzman C.P."/>
            <person name="Blackwell M."/>
            <person name="Grigoriev I.V."/>
            <person name="Jeffries T.W."/>
        </authorList>
    </citation>
    <scope>NUCLEOTIDE SEQUENCE [LARGE SCALE GENOMIC DNA]</scope>
    <source>
        <strain evidence="10">DSM 1968</strain>
    </source>
</reference>
<evidence type="ECO:0000256" key="4">
    <source>
        <dbReference type="ARBA" id="ARBA00023015"/>
    </source>
</evidence>
<dbReference type="InterPro" id="IPR019313">
    <property type="entry name" value="Mediator_Med17"/>
</dbReference>
<evidence type="ECO:0000313" key="10">
    <source>
        <dbReference type="Proteomes" id="UP000095038"/>
    </source>
</evidence>
<keyword evidence="10" id="KW-1185">Reference proteome</keyword>
<evidence type="ECO:0000256" key="2">
    <source>
        <dbReference type="ARBA" id="ARBA00005635"/>
    </source>
</evidence>
<dbReference type="PANTHER" id="PTHR13114:SF7">
    <property type="entry name" value="MEDIATOR OF RNA POLYMERASE II TRANSCRIPTION SUBUNIT 17"/>
    <property type="match status" value="1"/>
</dbReference>
<dbReference type="EMBL" id="KV454486">
    <property type="protein sequence ID" value="ODV59387.1"/>
    <property type="molecule type" value="Genomic_DNA"/>
</dbReference>
<comment type="function">
    <text evidence="8">Component of the Mediator complex, a coactivator involved in the regulated transcription of nearly all RNA polymerase II-dependent genes. Mediator functions as a bridge to convey information from gene-specific regulatory proteins to the basal RNA polymerase II transcription machinery. Mediator is recruited to promoters by direct interactions with regulatory proteins and serves as a scaffold for the assembly of a functional preinitiation complex with RNA polymerase II and the general transcription factors.</text>
</comment>
<evidence type="ECO:0000256" key="8">
    <source>
        <dbReference type="RuleBase" id="RU364140"/>
    </source>
</evidence>
<comment type="similarity">
    <text evidence="2 8">Belongs to the Mediator complex subunit 17 family.</text>
</comment>
<gene>
    <name evidence="8" type="primary">MED17</name>
    <name evidence="9" type="ORF">ASCRUDRAFT_77129</name>
</gene>
<dbReference type="PANTHER" id="PTHR13114">
    <property type="entry name" value="MEDIATOR OF RNA POLYMERASE II TRANSCRIPTION SUBUNIT 17"/>
    <property type="match status" value="1"/>
</dbReference>
<evidence type="ECO:0000256" key="5">
    <source>
        <dbReference type="ARBA" id="ARBA00023163"/>
    </source>
</evidence>
<dbReference type="GO" id="GO:0070847">
    <property type="term" value="C:core mediator complex"/>
    <property type="evidence" value="ECO:0007669"/>
    <property type="project" value="TreeGrafter"/>
</dbReference>
<keyword evidence="4 8" id="KW-0805">Transcription regulation</keyword>
<dbReference type="GO" id="GO:0006357">
    <property type="term" value="P:regulation of transcription by RNA polymerase II"/>
    <property type="evidence" value="ECO:0007669"/>
    <property type="project" value="InterPro"/>
</dbReference>